<dbReference type="Pfam" id="PF03372">
    <property type="entry name" value="Exo_endo_phos"/>
    <property type="match status" value="1"/>
</dbReference>
<protein>
    <submittedName>
        <fullName evidence="3">Endonuclease/exonuclease/phosphatase family protein</fullName>
    </submittedName>
</protein>
<keyword evidence="4" id="KW-1185">Reference proteome</keyword>
<dbReference type="InterPro" id="IPR005135">
    <property type="entry name" value="Endo/exonuclease/phosphatase"/>
</dbReference>
<keyword evidence="3" id="KW-0255">Endonuclease</keyword>
<accession>A0A398BNZ8</accession>
<comment type="caution">
    <text evidence="3">The sequence shown here is derived from an EMBL/GenBank/DDBJ whole genome shotgun (WGS) entry which is preliminary data.</text>
</comment>
<gene>
    <name evidence="3" type="ORF">D2N39_07330</name>
</gene>
<dbReference type="OrthoDB" id="292013at2"/>
<sequence>MGFPAVQPVHARYRHGQDRRDDPRKAPYFQCDGRGRLYACLIALSLAAPAGADELRIATWNAGLTRKGPGLLLEEIERGKSPAISGAVAVIVALDADVLLLTGVDFDAEQAALTALRGRLAEAGLSYGWQFALGPNAGLPTELDIDRDGRLNGPRDAMGYGAFRGQGGMALLSRLPIRAEAAVDYTGFLWADLPGALLPPGMGAEERALQRLSSVNHWQVGLDLPDGTKLELLAWAATPPVFDGPEDRNGRRNHDEAAFWLRLLDGALPLDPPQAPFVLLGDANLDTQDGDGRPEALRALLSDPRLQDPAPRAAEVSPEPDHKGDPALDTAFYAKGPGGLRVDYILPSAGLRVTGAGVMRPQTGPLAEALAAASRHFPVWVTLDLP</sequence>
<evidence type="ECO:0000256" key="1">
    <source>
        <dbReference type="SAM" id="MobiDB-lite"/>
    </source>
</evidence>
<dbReference type="Proteomes" id="UP000266649">
    <property type="component" value="Unassembled WGS sequence"/>
</dbReference>
<dbReference type="GO" id="GO:0004527">
    <property type="term" value="F:exonuclease activity"/>
    <property type="evidence" value="ECO:0007669"/>
    <property type="project" value="UniProtKB-KW"/>
</dbReference>
<keyword evidence="3" id="KW-0269">Exonuclease</keyword>
<reference evidence="3 4" key="1">
    <citation type="submission" date="2018-09" db="EMBL/GenBank/DDBJ databases">
        <title>Gemmobacter lutimaris sp. nov., a marine bacterium isolated from tidal flat.</title>
        <authorList>
            <person name="Lee D.W."/>
            <person name="Yoo Y."/>
            <person name="Kim J.-J."/>
            <person name="Kim B.S."/>
        </authorList>
    </citation>
    <scope>NUCLEOTIDE SEQUENCE [LARGE SCALE GENOMIC DNA]</scope>
    <source>
        <strain evidence="3 4">YJ-T1-11</strain>
    </source>
</reference>
<evidence type="ECO:0000313" key="4">
    <source>
        <dbReference type="Proteomes" id="UP000266649"/>
    </source>
</evidence>
<dbReference type="AlphaFoldDB" id="A0A398BNZ8"/>
<dbReference type="SUPFAM" id="SSF56219">
    <property type="entry name" value="DNase I-like"/>
    <property type="match status" value="1"/>
</dbReference>
<keyword evidence="3" id="KW-0540">Nuclease</keyword>
<proteinExistence type="predicted"/>
<keyword evidence="3" id="KW-0378">Hydrolase</keyword>
<feature type="region of interest" description="Disordered" evidence="1">
    <location>
        <begin position="305"/>
        <end position="326"/>
    </location>
</feature>
<dbReference type="GO" id="GO:0004519">
    <property type="term" value="F:endonuclease activity"/>
    <property type="evidence" value="ECO:0007669"/>
    <property type="project" value="UniProtKB-KW"/>
</dbReference>
<feature type="domain" description="Endonuclease/exonuclease/phosphatase" evidence="2">
    <location>
        <begin position="59"/>
        <end position="365"/>
    </location>
</feature>
<dbReference type="EMBL" id="QXXQ01000003">
    <property type="protein sequence ID" value="RID92449.1"/>
    <property type="molecule type" value="Genomic_DNA"/>
</dbReference>
<name>A0A398BNZ8_9RHOB</name>
<dbReference type="Gene3D" id="3.60.10.10">
    <property type="entry name" value="Endonuclease/exonuclease/phosphatase"/>
    <property type="match status" value="1"/>
</dbReference>
<organism evidence="3 4">
    <name type="scientific">Gemmobacter lutimaris</name>
    <dbReference type="NCBI Taxonomy" id="2306023"/>
    <lineage>
        <taxon>Bacteria</taxon>
        <taxon>Pseudomonadati</taxon>
        <taxon>Pseudomonadota</taxon>
        <taxon>Alphaproteobacteria</taxon>
        <taxon>Rhodobacterales</taxon>
        <taxon>Paracoccaceae</taxon>
        <taxon>Gemmobacter</taxon>
    </lineage>
</organism>
<evidence type="ECO:0000313" key="3">
    <source>
        <dbReference type="EMBL" id="RID92449.1"/>
    </source>
</evidence>
<evidence type="ECO:0000259" key="2">
    <source>
        <dbReference type="Pfam" id="PF03372"/>
    </source>
</evidence>
<dbReference type="InterPro" id="IPR036691">
    <property type="entry name" value="Endo/exonu/phosph_ase_sf"/>
</dbReference>